<dbReference type="PANTHER" id="PTHR43525">
    <property type="entry name" value="PROTEIN MALY"/>
    <property type="match status" value="1"/>
</dbReference>
<dbReference type="Gene3D" id="3.40.640.10">
    <property type="entry name" value="Type I PLP-dependent aspartate aminotransferase-like (Major domain)"/>
    <property type="match status" value="1"/>
</dbReference>
<dbReference type="GO" id="GO:0030170">
    <property type="term" value="F:pyridoxal phosphate binding"/>
    <property type="evidence" value="ECO:0007669"/>
    <property type="project" value="InterPro"/>
</dbReference>
<dbReference type="Proteomes" id="UP000245535">
    <property type="component" value="Unassembled WGS sequence"/>
</dbReference>
<dbReference type="EMBL" id="QGDO01000004">
    <property type="protein sequence ID" value="PWJ40851.1"/>
    <property type="molecule type" value="Genomic_DNA"/>
</dbReference>
<reference evidence="7 8" key="1">
    <citation type="submission" date="2018-03" db="EMBL/GenBank/DDBJ databases">
        <title>Genomic Encyclopedia of Archaeal and Bacterial Type Strains, Phase II (KMG-II): from individual species to whole genera.</title>
        <authorList>
            <person name="Goeker M."/>
        </authorList>
    </citation>
    <scope>NUCLEOTIDE SEQUENCE [LARGE SCALE GENOMIC DNA]</scope>
    <source>
        <strain evidence="7 8">DSM 28229</strain>
    </source>
</reference>
<evidence type="ECO:0000256" key="3">
    <source>
        <dbReference type="ARBA" id="ARBA00022898"/>
    </source>
</evidence>
<dbReference type="CDD" id="cd00609">
    <property type="entry name" value="AAT_like"/>
    <property type="match status" value="1"/>
</dbReference>
<evidence type="ECO:0000256" key="1">
    <source>
        <dbReference type="ARBA" id="ARBA00001933"/>
    </source>
</evidence>
<dbReference type="EC" id="4.4.1.13" evidence="2"/>
<evidence type="ECO:0000256" key="5">
    <source>
        <dbReference type="ARBA" id="ARBA00037974"/>
    </source>
</evidence>
<accession>A0A315Z7F4</accession>
<dbReference type="InterPro" id="IPR015421">
    <property type="entry name" value="PyrdxlP-dep_Trfase_major"/>
</dbReference>
<dbReference type="GO" id="GO:0047804">
    <property type="term" value="F:cysteine-S-conjugate beta-lyase activity"/>
    <property type="evidence" value="ECO:0007669"/>
    <property type="project" value="UniProtKB-EC"/>
</dbReference>
<dbReference type="AlphaFoldDB" id="A0A315Z7F4"/>
<keyword evidence="3" id="KW-0663">Pyridoxal phosphate</keyword>
<sequence>MKYNFDEVISRLDTKTVKYDLREMLFQNSEVIPMWVADMDFRVPKEVEESLQQRVAHPIYGYTIQKETHFFKSAASWLKKRFDWTVSEKDMIFSPGVVPALAMAVQAFTEKGDKVAFFSPVYPPFYHVVEEQGREVFDIPMEIKNNRFELNYALLGEKLSSGVKLLLLSHPHNPGGRVWRKEELQRILELCQKHNVVIISDEIHADLVWWGEKHIPLASITESAKDLVITCLAPSKTFNLAGLACSYLVIENPKLREQYLSIAKPMHLNFGSTFATEALVAAYEHGEEWLSQLHEYVEQNINFFTGYLSQNIPQIKAMKPDATYLVWLDCRELGMEQRELVKFFTQKAGLGLNSGTDFGKEGSGFMRINLACPKSVVEKALAQLDEAVKSL</sequence>
<name>A0A315Z7F4_SEDFL</name>
<proteinExistence type="inferred from homology"/>
<feature type="domain" description="Aminotransferase class I/classII large" evidence="6">
    <location>
        <begin position="38"/>
        <end position="383"/>
    </location>
</feature>
<dbReference type="RefSeq" id="WP_109619650.1">
    <property type="nucleotide sequence ID" value="NZ_QGDO01000004.1"/>
</dbReference>
<comment type="cofactor">
    <cofactor evidence="1">
        <name>pyridoxal 5'-phosphate</name>
        <dbReference type="ChEBI" id="CHEBI:597326"/>
    </cofactor>
</comment>
<dbReference type="OrthoDB" id="9802872at2"/>
<comment type="caution">
    <text evidence="7">The sequence shown here is derived from an EMBL/GenBank/DDBJ whole genome shotgun (WGS) entry which is preliminary data.</text>
</comment>
<comment type="similarity">
    <text evidence="5">Belongs to the class-II pyridoxal-phosphate-dependent aminotransferase family. MalY/PatB cystathionine beta-lyase subfamily.</text>
</comment>
<dbReference type="InterPro" id="IPR051798">
    <property type="entry name" value="Class-II_PLP-Dep_Aminotrans"/>
</dbReference>
<dbReference type="InterPro" id="IPR027619">
    <property type="entry name" value="C-S_lyase_PatB-like"/>
</dbReference>
<dbReference type="InterPro" id="IPR004839">
    <property type="entry name" value="Aminotransferase_I/II_large"/>
</dbReference>
<gene>
    <name evidence="7" type="ORF">BC781_104110</name>
</gene>
<dbReference type="InterPro" id="IPR015422">
    <property type="entry name" value="PyrdxlP-dep_Trfase_small"/>
</dbReference>
<dbReference type="Gene3D" id="3.90.1150.10">
    <property type="entry name" value="Aspartate Aminotransferase, domain 1"/>
    <property type="match status" value="1"/>
</dbReference>
<keyword evidence="4 7" id="KW-0456">Lyase</keyword>
<evidence type="ECO:0000313" key="8">
    <source>
        <dbReference type="Proteomes" id="UP000245535"/>
    </source>
</evidence>
<dbReference type="PANTHER" id="PTHR43525:SF1">
    <property type="entry name" value="PROTEIN MALY"/>
    <property type="match status" value="1"/>
</dbReference>
<dbReference type="Pfam" id="PF00155">
    <property type="entry name" value="Aminotran_1_2"/>
    <property type="match status" value="1"/>
</dbReference>
<keyword evidence="8" id="KW-1185">Reference proteome</keyword>
<protein>
    <recommendedName>
        <fullName evidence="2">cysteine-S-conjugate beta-lyase</fullName>
        <ecNumber evidence="2">4.4.1.13</ecNumber>
    </recommendedName>
</protein>
<evidence type="ECO:0000313" key="7">
    <source>
        <dbReference type="EMBL" id="PWJ40851.1"/>
    </source>
</evidence>
<organism evidence="7 8">
    <name type="scientific">Sediminitomix flava</name>
    <dbReference type="NCBI Taxonomy" id="379075"/>
    <lineage>
        <taxon>Bacteria</taxon>
        <taxon>Pseudomonadati</taxon>
        <taxon>Bacteroidota</taxon>
        <taxon>Cytophagia</taxon>
        <taxon>Cytophagales</taxon>
        <taxon>Flammeovirgaceae</taxon>
        <taxon>Sediminitomix</taxon>
    </lineage>
</organism>
<evidence type="ECO:0000259" key="6">
    <source>
        <dbReference type="Pfam" id="PF00155"/>
    </source>
</evidence>
<dbReference type="SUPFAM" id="SSF53383">
    <property type="entry name" value="PLP-dependent transferases"/>
    <property type="match status" value="1"/>
</dbReference>
<evidence type="ECO:0000256" key="4">
    <source>
        <dbReference type="ARBA" id="ARBA00023239"/>
    </source>
</evidence>
<evidence type="ECO:0000256" key="2">
    <source>
        <dbReference type="ARBA" id="ARBA00012224"/>
    </source>
</evidence>
<dbReference type="InterPro" id="IPR015424">
    <property type="entry name" value="PyrdxlP-dep_Trfase"/>
</dbReference>
<dbReference type="NCBIfam" id="TIGR04350">
    <property type="entry name" value="C_S_lyase_PatB"/>
    <property type="match status" value="1"/>
</dbReference>